<dbReference type="AlphaFoldDB" id="A0A7D9L5F2"/>
<name>A0A7D9L5F2_PARCT</name>
<protein>
    <submittedName>
        <fullName evidence="1">Uncharacterized protein</fullName>
    </submittedName>
</protein>
<gene>
    <name evidence="1" type="ORF">PACLA_8A020683</name>
</gene>
<dbReference type="PANTHER" id="PTHR45749">
    <property type="match status" value="1"/>
</dbReference>
<feature type="non-terminal residue" evidence="1">
    <location>
        <position position="119"/>
    </location>
</feature>
<comment type="caution">
    <text evidence="1">The sequence shown here is derived from an EMBL/GenBank/DDBJ whole genome shotgun (WGS) entry which is preliminary data.</text>
</comment>
<dbReference type="PANTHER" id="PTHR45749:SF21">
    <property type="entry name" value="DUF4371 DOMAIN-CONTAINING PROTEIN"/>
    <property type="match status" value="1"/>
</dbReference>
<evidence type="ECO:0000313" key="2">
    <source>
        <dbReference type="Proteomes" id="UP001152795"/>
    </source>
</evidence>
<proteinExistence type="predicted"/>
<dbReference type="EMBL" id="CACRXK020014932">
    <property type="protein sequence ID" value="CAB4027642.1"/>
    <property type="molecule type" value="Genomic_DNA"/>
</dbReference>
<accession>A0A7D9L5F2</accession>
<organism evidence="1 2">
    <name type="scientific">Paramuricea clavata</name>
    <name type="common">Red gorgonian</name>
    <name type="synonym">Violescent sea-whip</name>
    <dbReference type="NCBI Taxonomy" id="317549"/>
    <lineage>
        <taxon>Eukaryota</taxon>
        <taxon>Metazoa</taxon>
        <taxon>Cnidaria</taxon>
        <taxon>Anthozoa</taxon>
        <taxon>Octocorallia</taxon>
        <taxon>Malacalcyonacea</taxon>
        <taxon>Plexauridae</taxon>
        <taxon>Paramuricea</taxon>
    </lineage>
</organism>
<evidence type="ECO:0000313" key="1">
    <source>
        <dbReference type="EMBL" id="CAB4027642.1"/>
    </source>
</evidence>
<keyword evidence="2" id="KW-1185">Reference proteome</keyword>
<reference evidence="1" key="1">
    <citation type="submission" date="2020-04" db="EMBL/GenBank/DDBJ databases">
        <authorList>
            <person name="Alioto T."/>
            <person name="Alioto T."/>
            <person name="Gomez Garrido J."/>
        </authorList>
    </citation>
    <scope>NUCLEOTIDE SEQUENCE</scope>
    <source>
        <strain evidence="1">A484AB</strain>
    </source>
</reference>
<dbReference type="Proteomes" id="UP001152795">
    <property type="component" value="Unassembled WGS sequence"/>
</dbReference>
<dbReference type="OrthoDB" id="5978154at2759"/>
<sequence>MLLKQLSSIRYLARQAQSLQGKTEIESNLHQLLKLRAKDVPELLEWIDNGRYLSHDIINELINMMGNAVLRSIVADLRKESQLFSLIADESRDISNKEQLTCVLRWISTTNLSVHEDFL</sequence>